<sequence>MNMEKFFIKETKQRIPIRITDIESPLGVAVQMWNPIDFYTALYNSPGEVHFLLLSIIPILLSQLR</sequence>
<accession>X0ZKK1</accession>
<proteinExistence type="predicted"/>
<dbReference type="AlphaFoldDB" id="X0ZKK1"/>
<reference evidence="1" key="1">
    <citation type="journal article" date="2014" name="Front. Microbiol.">
        <title>High frequency of phylogenetically diverse reductive dehalogenase-homologous genes in deep subseafloor sedimentary metagenomes.</title>
        <authorList>
            <person name="Kawai M."/>
            <person name="Futagami T."/>
            <person name="Toyoda A."/>
            <person name="Takaki Y."/>
            <person name="Nishi S."/>
            <person name="Hori S."/>
            <person name="Arai W."/>
            <person name="Tsubouchi T."/>
            <person name="Morono Y."/>
            <person name="Uchiyama I."/>
            <person name="Ito T."/>
            <person name="Fujiyama A."/>
            <person name="Inagaki F."/>
            <person name="Takami H."/>
        </authorList>
    </citation>
    <scope>NUCLEOTIDE SEQUENCE</scope>
    <source>
        <strain evidence="1">Expedition CK06-06</strain>
    </source>
</reference>
<organism evidence="1">
    <name type="scientific">marine sediment metagenome</name>
    <dbReference type="NCBI Taxonomy" id="412755"/>
    <lineage>
        <taxon>unclassified sequences</taxon>
        <taxon>metagenomes</taxon>
        <taxon>ecological metagenomes</taxon>
    </lineage>
</organism>
<protein>
    <submittedName>
        <fullName evidence="1">Uncharacterized protein</fullName>
    </submittedName>
</protein>
<evidence type="ECO:0000313" key="1">
    <source>
        <dbReference type="EMBL" id="GAG69939.1"/>
    </source>
</evidence>
<gene>
    <name evidence="1" type="ORF">S01H4_08473</name>
</gene>
<dbReference type="EMBL" id="BART01002913">
    <property type="protein sequence ID" value="GAG69939.1"/>
    <property type="molecule type" value="Genomic_DNA"/>
</dbReference>
<name>X0ZKK1_9ZZZZ</name>
<comment type="caution">
    <text evidence="1">The sequence shown here is derived from an EMBL/GenBank/DDBJ whole genome shotgun (WGS) entry which is preliminary data.</text>
</comment>